<evidence type="ECO:0000313" key="2">
    <source>
        <dbReference type="EMBL" id="RVX71986.1"/>
    </source>
</evidence>
<evidence type="ECO:0000313" key="3">
    <source>
        <dbReference type="Proteomes" id="UP000288859"/>
    </source>
</evidence>
<reference evidence="2 3" key="1">
    <citation type="submission" date="2017-03" db="EMBL/GenBank/DDBJ databases">
        <title>Genomes of endolithic fungi from Antarctica.</title>
        <authorList>
            <person name="Coleine C."/>
            <person name="Masonjones S."/>
            <person name="Stajich J.E."/>
        </authorList>
    </citation>
    <scope>NUCLEOTIDE SEQUENCE [LARGE SCALE GENOMIC DNA]</scope>
    <source>
        <strain evidence="2 3">CCFEE 6314</strain>
    </source>
</reference>
<organism evidence="2 3">
    <name type="scientific">Exophiala mesophila</name>
    <name type="common">Black yeast-like fungus</name>
    <dbReference type="NCBI Taxonomy" id="212818"/>
    <lineage>
        <taxon>Eukaryota</taxon>
        <taxon>Fungi</taxon>
        <taxon>Dikarya</taxon>
        <taxon>Ascomycota</taxon>
        <taxon>Pezizomycotina</taxon>
        <taxon>Eurotiomycetes</taxon>
        <taxon>Chaetothyriomycetidae</taxon>
        <taxon>Chaetothyriales</taxon>
        <taxon>Herpotrichiellaceae</taxon>
        <taxon>Exophiala</taxon>
    </lineage>
</organism>
<accession>A0A438N891</accession>
<dbReference type="VEuPathDB" id="FungiDB:PV10_01130"/>
<protein>
    <submittedName>
        <fullName evidence="2">Uncharacterized protein</fullName>
    </submittedName>
</protein>
<gene>
    <name evidence="2" type="ORF">B0A52_04584</name>
</gene>
<dbReference type="EMBL" id="NAJM01000014">
    <property type="protein sequence ID" value="RVX71986.1"/>
    <property type="molecule type" value="Genomic_DNA"/>
</dbReference>
<dbReference type="AlphaFoldDB" id="A0A438N891"/>
<comment type="caution">
    <text evidence="2">The sequence shown here is derived from an EMBL/GenBank/DDBJ whole genome shotgun (WGS) entry which is preliminary data.</text>
</comment>
<sequence>MAAATFSAAESLSQLPTPDTITLLFKHDKSTTLLSVLPTTPFVEIKALLVAALRSRNITTFPNSPTSLPEDVQDLEFGILVDKKDPSQGWVSLETSEDDNSVKGNKKKTTGKGTTKTQDPVGVGLTDGCWLAYRLKSTSPSKSQDHRDAEPGSPEIEIEEDPGWNVVLPSFDDENE</sequence>
<feature type="region of interest" description="Disordered" evidence="1">
    <location>
        <begin position="137"/>
        <end position="176"/>
    </location>
</feature>
<dbReference type="OrthoDB" id="5376498at2759"/>
<evidence type="ECO:0000256" key="1">
    <source>
        <dbReference type="SAM" id="MobiDB-lite"/>
    </source>
</evidence>
<feature type="region of interest" description="Disordered" evidence="1">
    <location>
        <begin position="88"/>
        <end position="120"/>
    </location>
</feature>
<dbReference type="Proteomes" id="UP000288859">
    <property type="component" value="Unassembled WGS sequence"/>
</dbReference>
<name>A0A438N891_EXOME</name>
<proteinExistence type="predicted"/>